<dbReference type="Gene3D" id="3.30.70.1620">
    <property type="match status" value="1"/>
</dbReference>
<evidence type="ECO:0000256" key="8">
    <source>
        <dbReference type="SAM" id="Coils"/>
    </source>
</evidence>
<evidence type="ECO:0000256" key="9">
    <source>
        <dbReference type="SAM" id="MobiDB-lite"/>
    </source>
</evidence>
<feature type="region of interest" description="Disordered" evidence="9">
    <location>
        <begin position="350"/>
        <end position="377"/>
    </location>
</feature>
<dbReference type="GO" id="GO:0005694">
    <property type="term" value="C:chromosome"/>
    <property type="evidence" value="ECO:0007669"/>
    <property type="project" value="InterPro"/>
</dbReference>
<dbReference type="CDD" id="cd03273">
    <property type="entry name" value="ABC_SMC2_euk"/>
    <property type="match status" value="1"/>
</dbReference>
<reference evidence="11" key="1">
    <citation type="submission" date="2022-11" db="EMBL/GenBank/DDBJ databases">
        <authorList>
            <person name="Kikuchi T."/>
        </authorList>
    </citation>
    <scope>NUCLEOTIDE SEQUENCE</scope>
    <source>
        <strain evidence="11">PS1010</strain>
    </source>
</reference>
<feature type="domain" description="SMC hinge" evidence="10">
    <location>
        <begin position="527"/>
        <end position="657"/>
    </location>
</feature>
<feature type="region of interest" description="Disordered" evidence="9">
    <location>
        <begin position="291"/>
        <end position="325"/>
    </location>
</feature>
<evidence type="ECO:0000256" key="5">
    <source>
        <dbReference type="ARBA" id="ARBA00023054"/>
    </source>
</evidence>
<dbReference type="InterPro" id="IPR010935">
    <property type="entry name" value="SMC_hinge"/>
</dbReference>
<dbReference type="InterPro" id="IPR036277">
    <property type="entry name" value="SMC_hinge_sf"/>
</dbReference>
<dbReference type="InterPro" id="IPR003395">
    <property type="entry name" value="RecF/RecN/SMC_N"/>
</dbReference>
<keyword evidence="12" id="KW-1185">Reference proteome</keyword>
<keyword evidence="3" id="KW-0547">Nucleotide-binding</keyword>
<keyword evidence="6" id="KW-0226">DNA condensation</keyword>
<dbReference type="Gene3D" id="3.40.50.300">
    <property type="entry name" value="P-loop containing nucleotide triphosphate hydrolases"/>
    <property type="match status" value="1"/>
</dbReference>
<comment type="similarity">
    <text evidence="2">Belongs to the SMC family. SMC2 subfamily.</text>
</comment>
<name>A0A9P1MY25_9PELO</name>
<dbReference type="Proteomes" id="UP001152747">
    <property type="component" value="Unassembled WGS sequence"/>
</dbReference>
<dbReference type="GO" id="GO:0030261">
    <property type="term" value="P:chromosome condensation"/>
    <property type="evidence" value="ECO:0007669"/>
    <property type="project" value="UniProtKB-KW"/>
</dbReference>
<evidence type="ECO:0000256" key="7">
    <source>
        <dbReference type="ARBA" id="ARBA00023306"/>
    </source>
</evidence>
<evidence type="ECO:0000256" key="3">
    <source>
        <dbReference type="ARBA" id="ARBA00022741"/>
    </source>
</evidence>
<evidence type="ECO:0000256" key="1">
    <source>
        <dbReference type="ARBA" id="ARBA00004123"/>
    </source>
</evidence>
<comment type="caution">
    <text evidence="11">The sequence shown here is derived from an EMBL/GenBank/DDBJ whole genome shotgun (WGS) entry which is preliminary data.</text>
</comment>
<dbReference type="GO" id="GO:0016887">
    <property type="term" value="F:ATP hydrolysis activity"/>
    <property type="evidence" value="ECO:0007669"/>
    <property type="project" value="InterPro"/>
</dbReference>
<comment type="subcellular location">
    <subcellularLocation>
        <location evidence="1">Nucleus</location>
    </subcellularLocation>
</comment>
<dbReference type="Pfam" id="PF02463">
    <property type="entry name" value="SMC_N"/>
    <property type="match status" value="1"/>
</dbReference>
<dbReference type="SUPFAM" id="SSF52540">
    <property type="entry name" value="P-loop containing nucleoside triphosphate hydrolases"/>
    <property type="match status" value="1"/>
</dbReference>
<gene>
    <name evidence="11" type="ORF">CAMP_LOCUS6539</name>
</gene>
<protein>
    <recommendedName>
        <fullName evidence="10">SMC hinge domain-containing protein</fullName>
    </recommendedName>
</protein>
<dbReference type="EMBL" id="CANHGI010000002">
    <property type="protein sequence ID" value="CAI5443902.1"/>
    <property type="molecule type" value="Genomic_DNA"/>
</dbReference>
<dbReference type="SMART" id="SM00968">
    <property type="entry name" value="SMC_hinge"/>
    <property type="match status" value="1"/>
</dbReference>
<dbReference type="InterPro" id="IPR027417">
    <property type="entry name" value="P-loop_NTPase"/>
</dbReference>
<proteinExistence type="inferred from homology"/>
<feature type="coiled-coil region" evidence="8">
    <location>
        <begin position="405"/>
        <end position="505"/>
    </location>
</feature>
<dbReference type="SUPFAM" id="SSF75553">
    <property type="entry name" value="Smc hinge domain"/>
    <property type="match status" value="1"/>
</dbReference>
<dbReference type="OrthoDB" id="10255539at2759"/>
<dbReference type="InterPro" id="IPR027120">
    <property type="entry name" value="Smc2_ABC"/>
</dbReference>
<keyword evidence="7" id="KW-0131">Cell cycle</keyword>
<evidence type="ECO:0000313" key="12">
    <source>
        <dbReference type="Proteomes" id="UP001152747"/>
    </source>
</evidence>
<dbReference type="GO" id="GO:0005634">
    <property type="term" value="C:nucleus"/>
    <property type="evidence" value="ECO:0007669"/>
    <property type="project" value="UniProtKB-SubCell"/>
</dbReference>
<dbReference type="AlphaFoldDB" id="A0A9P1MY25"/>
<evidence type="ECO:0000256" key="2">
    <source>
        <dbReference type="ARBA" id="ARBA00005231"/>
    </source>
</evidence>
<dbReference type="Gene3D" id="1.20.1060.20">
    <property type="match status" value="1"/>
</dbReference>
<dbReference type="Pfam" id="PF06470">
    <property type="entry name" value="SMC_hinge"/>
    <property type="match status" value="1"/>
</dbReference>
<evidence type="ECO:0000256" key="6">
    <source>
        <dbReference type="ARBA" id="ARBA00023067"/>
    </source>
</evidence>
<dbReference type="GO" id="GO:0005524">
    <property type="term" value="F:ATP binding"/>
    <property type="evidence" value="ECO:0007669"/>
    <property type="project" value="UniProtKB-KW"/>
</dbReference>
<dbReference type="PANTHER" id="PTHR43977">
    <property type="entry name" value="STRUCTURAL MAINTENANCE OF CHROMOSOMES PROTEIN 3"/>
    <property type="match status" value="1"/>
</dbReference>
<evidence type="ECO:0000256" key="4">
    <source>
        <dbReference type="ARBA" id="ARBA00022840"/>
    </source>
</evidence>
<evidence type="ECO:0000259" key="10">
    <source>
        <dbReference type="SMART" id="SM00968"/>
    </source>
</evidence>
<feature type="compositionally biased region" description="Basic and acidic residues" evidence="9">
    <location>
        <begin position="304"/>
        <end position="325"/>
    </location>
</feature>
<keyword evidence="5 8" id="KW-0175">Coiled coil</keyword>
<sequence>MYIKSIELDGFKSYAKRQLIQGFHKQFNAITGYNGSGKSNILDGICFLLGLSKLENIRAKNMTDLIFKQGQAGVNKAVVTITFDNSDESKSPIGMKDTKEIIIRRQIVAAGTGRGVSSSYTLNGMPATNNRIHDFFRGIGLNVNNPHFLIMQGRITKVLNMKPEEILGMIEEAAGTKMYDQKRKDTEKTISQKDMKLEECQKIIEESLDPKIEKMREDRKNLIEINRLKKTKEGMQRKLDAYVYWQNLKGENENRKLGEETKAKIEQSRERIEEIEKLIGEKEKMLEDLENHKNDQDSNTELEESLKAKTEERVNKEVERDEIAEHMKQIEEDRKRKKISIEKDQKLLEKKKKEHEKILSDHDSVDKQQKKDQEDAQKYRSEIEALTRGTMADENGEQVSIEQKIQESRTETAELEAAIKTAQNRQTRLRPRIQDLTKNVDRLKKQNTSEMSDIKSRELEVQKATEQLKKLKFDEEHEAQIKDRVQILQRETQDLDQRCQKLIRTAHKGRYDFVFRDPPIPNFDRARDVRGTVATLFKVKPSEEKYNFAVEIACGNFLQQVVVSNQNIARSMVEHRVFVNRKTLMPIAETRKKSPHWQARLESNRFQHAKQIADKHKEEVKHMIDLIDFPPELTIIMENLFGSILVTTSLTCAKEIAYHPKIRTRVVTERVSTN</sequence>
<keyword evidence="4" id="KW-0067">ATP-binding</keyword>
<accession>A0A9P1MY25</accession>
<organism evidence="11 12">
    <name type="scientific">Caenorhabditis angaria</name>
    <dbReference type="NCBI Taxonomy" id="860376"/>
    <lineage>
        <taxon>Eukaryota</taxon>
        <taxon>Metazoa</taxon>
        <taxon>Ecdysozoa</taxon>
        <taxon>Nematoda</taxon>
        <taxon>Chromadorea</taxon>
        <taxon>Rhabditida</taxon>
        <taxon>Rhabditina</taxon>
        <taxon>Rhabditomorpha</taxon>
        <taxon>Rhabditoidea</taxon>
        <taxon>Rhabditidae</taxon>
        <taxon>Peloderinae</taxon>
        <taxon>Caenorhabditis</taxon>
    </lineage>
</organism>
<feature type="compositionally biased region" description="Basic and acidic residues" evidence="9">
    <location>
        <begin position="355"/>
        <end position="377"/>
    </location>
</feature>
<dbReference type="GO" id="GO:0032991">
    <property type="term" value="C:protein-containing complex"/>
    <property type="evidence" value="ECO:0007669"/>
    <property type="project" value="UniProtKB-ARBA"/>
</dbReference>
<evidence type="ECO:0000313" key="11">
    <source>
        <dbReference type="EMBL" id="CAI5443902.1"/>
    </source>
</evidence>